<organism evidence="2 3">
    <name type="scientific">Rhodamnia argentea</name>
    <dbReference type="NCBI Taxonomy" id="178133"/>
    <lineage>
        <taxon>Eukaryota</taxon>
        <taxon>Viridiplantae</taxon>
        <taxon>Streptophyta</taxon>
        <taxon>Embryophyta</taxon>
        <taxon>Tracheophyta</taxon>
        <taxon>Spermatophyta</taxon>
        <taxon>Magnoliopsida</taxon>
        <taxon>eudicotyledons</taxon>
        <taxon>Gunneridae</taxon>
        <taxon>Pentapetalae</taxon>
        <taxon>rosids</taxon>
        <taxon>malvids</taxon>
        <taxon>Myrtales</taxon>
        <taxon>Myrtaceae</taxon>
        <taxon>Myrtoideae</taxon>
        <taxon>Myrteae</taxon>
        <taxon>Australasian group</taxon>
        <taxon>Rhodamnia</taxon>
    </lineage>
</organism>
<evidence type="ECO:0000313" key="3">
    <source>
        <dbReference type="RefSeq" id="XP_030533265.1"/>
    </source>
</evidence>
<dbReference type="PANTHER" id="PTHR33647">
    <property type="entry name" value="OS01G0793900 PROTEIN"/>
    <property type="match status" value="1"/>
</dbReference>
<accession>A0A8B8PEN2</accession>
<dbReference type="AlphaFoldDB" id="A0A8B8PEN2"/>
<evidence type="ECO:0000313" key="2">
    <source>
        <dbReference type="Proteomes" id="UP000827889"/>
    </source>
</evidence>
<keyword evidence="2" id="KW-1185">Reference proteome</keyword>
<dbReference type="KEGG" id="rarg:115742884"/>
<evidence type="ECO:0000256" key="1">
    <source>
        <dbReference type="SAM" id="MobiDB-lite"/>
    </source>
</evidence>
<name>A0A8B8PEN2_9MYRT</name>
<protein>
    <submittedName>
        <fullName evidence="3">Uncharacterized protein LOC115742884</fullName>
    </submittedName>
</protein>
<dbReference type="RefSeq" id="XP_030533265.1">
    <property type="nucleotide sequence ID" value="XM_030677405.1"/>
</dbReference>
<dbReference type="Proteomes" id="UP000827889">
    <property type="component" value="Chromosome 9"/>
</dbReference>
<dbReference type="OrthoDB" id="610799at2759"/>
<feature type="region of interest" description="Disordered" evidence="1">
    <location>
        <begin position="95"/>
        <end position="121"/>
    </location>
</feature>
<proteinExistence type="predicted"/>
<sequence>MGNCCVHESTSSPTMWAGDDWESLLATGTEEEEREALLRGDTATLCGSASSHGRRERVKIKITKKELQELVKKVDMRKLSPQDVVESLLIDASAGGSSHRCSAEKHHQPWRPALKSIPEVN</sequence>
<gene>
    <name evidence="3" type="primary">LOC115742884</name>
</gene>
<dbReference type="PANTHER" id="PTHR33647:SF10">
    <property type="entry name" value="DUF4228 DOMAIN-CONTAINING PROTEIN"/>
    <property type="match status" value="1"/>
</dbReference>
<dbReference type="GeneID" id="115742884"/>
<reference evidence="3" key="1">
    <citation type="submission" date="2025-08" db="UniProtKB">
        <authorList>
            <consortium name="RefSeq"/>
        </authorList>
    </citation>
    <scope>IDENTIFICATION</scope>
    <source>
        <tissue evidence="3">Leaf</tissue>
    </source>
</reference>